<dbReference type="OrthoDB" id="4225815at2759"/>
<evidence type="ECO:0000256" key="5">
    <source>
        <dbReference type="ARBA" id="ARBA00023157"/>
    </source>
</evidence>
<dbReference type="InterPro" id="IPR001338">
    <property type="entry name" value="Class_I_Hydrophobin"/>
</dbReference>
<protein>
    <recommendedName>
        <fullName evidence="6">Hydrophobin</fullName>
    </recommendedName>
</protein>
<dbReference type="CDD" id="cd23507">
    <property type="entry name" value="hydrophobin_I"/>
    <property type="match status" value="1"/>
</dbReference>
<dbReference type="Pfam" id="PF01185">
    <property type="entry name" value="Hydrophobin"/>
    <property type="match status" value="1"/>
</dbReference>
<evidence type="ECO:0000256" key="3">
    <source>
        <dbReference type="ARBA" id="ARBA00022512"/>
    </source>
</evidence>
<proteinExistence type="inferred from homology"/>
<keyword evidence="3 6" id="KW-0134">Cell wall</keyword>
<evidence type="ECO:0000313" key="9">
    <source>
        <dbReference type="Proteomes" id="UP000054196"/>
    </source>
</evidence>
<comment type="similarity">
    <text evidence="2 6">Belongs to the fungal hydrophobin family.</text>
</comment>
<evidence type="ECO:0000256" key="7">
    <source>
        <dbReference type="SAM" id="MobiDB-lite"/>
    </source>
</evidence>
<feature type="chain" id="PRO_5013988161" description="Hydrophobin" evidence="6">
    <location>
        <begin position="20"/>
        <end position="175"/>
    </location>
</feature>
<keyword evidence="5 6" id="KW-1015">Disulfide bond</keyword>
<feature type="compositionally biased region" description="Polar residues" evidence="7">
    <location>
        <begin position="91"/>
        <end position="102"/>
    </location>
</feature>
<dbReference type="GO" id="GO:0005199">
    <property type="term" value="F:structural constituent of cell wall"/>
    <property type="evidence" value="ECO:0007669"/>
    <property type="project" value="InterPro"/>
</dbReference>
<keyword evidence="4 6" id="KW-0964">Secreted</keyword>
<dbReference type="KEGG" id="psq:PUNSTDRAFT_128538"/>
<gene>
    <name evidence="8" type="ORF">PUNSTDRAFT_128538</name>
</gene>
<evidence type="ECO:0000256" key="2">
    <source>
        <dbReference type="ARBA" id="ARBA00010446"/>
    </source>
</evidence>
<evidence type="ECO:0000256" key="4">
    <source>
        <dbReference type="ARBA" id="ARBA00022525"/>
    </source>
</evidence>
<sequence>MRTPLSLIVLFATMVIVSATVISPNADRMRRGLPPLAPRQLYNPTVASGAKRQEPSGSASNAERMKRGLPPLPPRRPYAPTATYGAKRQEPSGSTTASQCPESGTNLLCCGSVTTPDNPEASGILVDLDIMLGDVTLVGLDCTVLDPADTCTTTPTCCTETLAGIISIGCVNVNV</sequence>
<dbReference type="OMA" id="RCKGMES"/>
<evidence type="ECO:0000256" key="6">
    <source>
        <dbReference type="RuleBase" id="RU365009"/>
    </source>
</evidence>
<dbReference type="SMART" id="SM00075">
    <property type="entry name" value="HYDRO"/>
    <property type="match status" value="1"/>
</dbReference>
<dbReference type="EMBL" id="JH687557">
    <property type="protein sequence ID" value="EIN03988.1"/>
    <property type="molecule type" value="Genomic_DNA"/>
</dbReference>
<feature type="signal peptide" evidence="6">
    <location>
        <begin position="1"/>
        <end position="19"/>
    </location>
</feature>
<dbReference type="GO" id="GO:0009277">
    <property type="term" value="C:fungal-type cell wall"/>
    <property type="evidence" value="ECO:0007669"/>
    <property type="project" value="InterPro"/>
</dbReference>
<dbReference type="Proteomes" id="UP000054196">
    <property type="component" value="Unassembled WGS sequence"/>
</dbReference>
<dbReference type="RefSeq" id="XP_007388777.1">
    <property type="nucleotide sequence ID" value="XM_007388715.1"/>
</dbReference>
<keyword evidence="9" id="KW-1185">Reference proteome</keyword>
<reference evidence="9" key="1">
    <citation type="journal article" date="2012" name="Science">
        <title>The Paleozoic origin of enzymatic lignin decomposition reconstructed from 31 fungal genomes.</title>
        <authorList>
            <person name="Floudas D."/>
            <person name="Binder M."/>
            <person name="Riley R."/>
            <person name="Barry K."/>
            <person name="Blanchette R.A."/>
            <person name="Henrissat B."/>
            <person name="Martinez A.T."/>
            <person name="Otillar R."/>
            <person name="Spatafora J.W."/>
            <person name="Yadav J.S."/>
            <person name="Aerts A."/>
            <person name="Benoit I."/>
            <person name="Boyd A."/>
            <person name="Carlson A."/>
            <person name="Copeland A."/>
            <person name="Coutinho P.M."/>
            <person name="de Vries R.P."/>
            <person name="Ferreira P."/>
            <person name="Findley K."/>
            <person name="Foster B."/>
            <person name="Gaskell J."/>
            <person name="Glotzer D."/>
            <person name="Gorecki P."/>
            <person name="Heitman J."/>
            <person name="Hesse C."/>
            <person name="Hori C."/>
            <person name="Igarashi K."/>
            <person name="Jurgens J.A."/>
            <person name="Kallen N."/>
            <person name="Kersten P."/>
            <person name="Kohler A."/>
            <person name="Kuees U."/>
            <person name="Kumar T.K.A."/>
            <person name="Kuo A."/>
            <person name="LaButti K."/>
            <person name="Larrondo L.F."/>
            <person name="Lindquist E."/>
            <person name="Ling A."/>
            <person name="Lombard V."/>
            <person name="Lucas S."/>
            <person name="Lundell T."/>
            <person name="Martin R."/>
            <person name="McLaughlin D.J."/>
            <person name="Morgenstern I."/>
            <person name="Morin E."/>
            <person name="Murat C."/>
            <person name="Nagy L.G."/>
            <person name="Nolan M."/>
            <person name="Ohm R.A."/>
            <person name="Patyshakuliyeva A."/>
            <person name="Rokas A."/>
            <person name="Ruiz-Duenas F.J."/>
            <person name="Sabat G."/>
            <person name="Salamov A."/>
            <person name="Samejima M."/>
            <person name="Schmutz J."/>
            <person name="Slot J.C."/>
            <person name="St John F."/>
            <person name="Stenlid J."/>
            <person name="Sun H."/>
            <person name="Sun S."/>
            <person name="Syed K."/>
            <person name="Tsang A."/>
            <person name="Wiebenga A."/>
            <person name="Young D."/>
            <person name="Pisabarro A."/>
            <person name="Eastwood D.C."/>
            <person name="Martin F."/>
            <person name="Cullen D."/>
            <person name="Grigoriev I.V."/>
            <person name="Hibbett D.S."/>
        </authorList>
    </citation>
    <scope>NUCLEOTIDE SEQUENCE [LARGE SCALE GENOMIC DNA]</scope>
    <source>
        <strain evidence="9">HHB-11173 SS5</strain>
    </source>
</reference>
<evidence type="ECO:0000256" key="1">
    <source>
        <dbReference type="ARBA" id="ARBA00004191"/>
    </source>
</evidence>
<dbReference type="AlphaFoldDB" id="R7S187"/>
<evidence type="ECO:0000313" key="8">
    <source>
        <dbReference type="EMBL" id="EIN03988.1"/>
    </source>
</evidence>
<comment type="subcellular location">
    <subcellularLocation>
        <location evidence="1 6">Secreted</location>
        <location evidence="1 6">Cell wall</location>
    </subcellularLocation>
</comment>
<dbReference type="GeneID" id="18878154"/>
<name>R7S187_PUNST</name>
<feature type="region of interest" description="Disordered" evidence="7">
    <location>
        <begin position="27"/>
        <end position="102"/>
    </location>
</feature>
<keyword evidence="6" id="KW-0732">Signal</keyword>
<organism evidence="8 9">
    <name type="scientific">Punctularia strigosozonata (strain HHB-11173)</name>
    <name type="common">White-rot fungus</name>
    <dbReference type="NCBI Taxonomy" id="741275"/>
    <lineage>
        <taxon>Eukaryota</taxon>
        <taxon>Fungi</taxon>
        <taxon>Dikarya</taxon>
        <taxon>Basidiomycota</taxon>
        <taxon>Agaricomycotina</taxon>
        <taxon>Agaricomycetes</taxon>
        <taxon>Corticiales</taxon>
        <taxon>Punctulariaceae</taxon>
        <taxon>Punctularia</taxon>
    </lineage>
</organism>
<dbReference type="HOGENOM" id="CLU_105134_1_0_1"/>
<accession>R7S187</accession>